<evidence type="ECO:0000256" key="3">
    <source>
        <dbReference type="ARBA" id="ARBA00022679"/>
    </source>
</evidence>
<sequence>MADESKNLHIVMFPFLAFGHILPFYELAKLLAQKGHKISFISTPRNIKRLPKPPLNLQPFLELIELPLPQVENLPQNAESTMDIPHHMVPYLKKAFDGLEEPLSKFLESCTPHWIIYDFAPYWLPPISSKLGISCINLYIFTAFVQITTLNALLNPNSAEKEVSKGVYEFLTLQNESGVTDAFRIQESIRGAAAISIRSCMEVEGESIRYIEYLCKKPVIPVGLLPPPLPQNSIQDNNKDENWNTILKWLDEQEKESVIYVAFGSEVTLSDEEFIEINMGLHLSGCPFFWVLKNKKNIPNESNNNKLGIIWNDWAPQLKILAHKSIGGFLSHCGWSSVIESLEFGCPLILLPFQGEQELNAMVVEGMKVGVKVERNEGDGKFTRYSIAKALRTMMFQEEGKSCRRHAEEKKSKIFGSMEIQQKYIDDFVDYMQIHRPIKNN</sequence>
<keyword evidence="2 4" id="KW-0328">Glycosyltransferase</keyword>
<dbReference type="AlphaFoldDB" id="A0A9C6TL12"/>
<dbReference type="GeneID" id="107486771"/>
<dbReference type="Gene3D" id="3.40.50.2000">
    <property type="entry name" value="Glycogen Phosphorylase B"/>
    <property type="match status" value="2"/>
</dbReference>
<evidence type="ECO:0000256" key="1">
    <source>
        <dbReference type="ARBA" id="ARBA00009995"/>
    </source>
</evidence>
<dbReference type="EC" id="2.4.1.-" evidence="5"/>
<dbReference type="InterPro" id="IPR050481">
    <property type="entry name" value="UDP-glycosyltransf_plant"/>
</dbReference>
<evidence type="ECO:0000256" key="5">
    <source>
        <dbReference type="RuleBase" id="RU362057"/>
    </source>
</evidence>
<evidence type="ECO:0000256" key="2">
    <source>
        <dbReference type="ARBA" id="ARBA00022676"/>
    </source>
</evidence>
<accession>A0A9C6TL12</accession>
<dbReference type="SUPFAM" id="SSF53756">
    <property type="entry name" value="UDP-Glycosyltransferase/glycogen phosphorylase"/>
    <property type="match status" value="1"/>
</dbReference>
<reference evidence="6" key="1">
    <citation type="journal article" date="2016" name="Nat. Genet.">
        <title>The genome sequences of Arachis duranensis and Arachis ipaensis, the diploid ancestors of cultivated peanut.</title>
        <authorList>
            <person name="Bertioli D.J."/>
            <person name="Cannon S.B."/>
            <person name="Froenicke L."/>
            <person name="Huang G."/>
            <person name="Farmer A.D."/>
            <person name="Cannon E.K."/>
            <person name="Liu X."/>
            <person name="Gao D."/>
            <person name="Clevenger J."/>
            <person name="Dash S."/>
            <person name="Ren L."/>
            <person name="Moretzsohn M.C."/>
            <person name="Shirasawa K."/>
            <person name="Huang W."/>
            <person name="Vidigal B."/>
            <person name="Abernathy B."/>
            <person name="Chu Y."/>
            <person name="Niederhuth C.E."/>
            <person name="Umale P."/>
            <person name="Araujo A.C."/>
            <person name="Kozik A."/>
            <person name="Kim K.D."/>
            <person name="Burow M.D."/>
            <person name="Varshney R.K."/>
            <person name="Wang X."/>
            <person name="Zhang X."/>
            <person name="Barkley N."/>
            <person name="Guimaraes P.M."/>
            <person name="Isobe S."/>
            <person name="Guo B."/>
            <person name="Liao B."/>
            <person name="Stalker H.T."/>
            <person name="Schmitz R.J."/>
            <person name="Scheffler B.E."/>
            <person name="Leal-Bertioli S.C."/>
            <person name="Xun X."/>
            <person name="Jackson S.A."/>
            <person name="Michelmore R."/>
            <person name="Ozias-Akins P."/>
        </authorList>
    </citation>
    <scope>NUCLEOTIDE SEQUENCE [LARGE SCALE GENOMIC DNA]</scope>
    <source>
        <strain evidence="6">cv. V14167</strain>
    </source>
</reference>
<dbReference type="FunFam" id="3.40.50.2000:FF:000037">
    <property type="entry name" value="Glycosyltransferase"/>
    <property type="match status" value="1"/>
</dbReference>
<comment type="similarity">
    <text evidence="1 4">Belongs to the UDP-glycosyltransferase family.</text>
</comment>
<dbReference type="Proteomes" id="UP000515211">
    <property type="component" value="Chromosome 4"/>
</dbReference>
<dbReference type="PANTHER" id="PTHR48049:SF60">
    <property type="entry name" value="UDP-GLYCOSYLTRANSFERASE 91B1"/>
    <property type="match status" value="1"/>
</dbReference>
<keyword evidence="6" id="KW-1185">Reference proteome</keyword>
<dbReference type="InterPro" id="IPR002213">
    <property type="entry name" value="UDP_glucos_trans"/>
</dbReference>
<dbReference type="RefSeq" id="XP_052115957.1">
    <property type="nucleotide sequence ID" value="XM_052259997.1"/>
</dbReference>
<gene>
    <name evidence="7" type="primary">LOC107486771</name>
</gene>
<protein>
    <recommendedName>
        <fullName evidence="5">Glycosyltransferase</fullName>
        <ecNumber evidence="5">2.4.1.-</ecNumber>
    </recommendedName>
</protein>
<evidence type="ECO:0000313" key="7">
    <source>
        <dbReference type="RefSeq" id="XP_052115957.1"/>
    </source>
</evidence>
<reference evidence="7" key="2">
    <citation type="submission" date="2025-08" db="UniProtKB">
        <authorList>
            <consortium name="RefSeq"/>
        </authorList>
    </citation>
    <scope>IDENTIFICATION</scope>
    <source>
        <tissue evidence="7">Whole plant</tissue>
    </source>
</reference>
<name>A0A9C6TL12_ARADU</name>
<dbReference type="CDD" id="cd03784">
    <property type="entry name" value="GT1_Gtf-like"/>
    <property type="match status" value="1"/>
</dbReference>
<keyword evidence="3 4" id="KW-0808">Transferase</keyword>
<dbReference type="GO" id="GO:0035251">
    <property type="term" value="F:UDP-glucosyltransferase activity"/>
    <property type="evidence" value="ECO:0007669"/>
    <property type="project" value="InterPro"/>
</dbReference>
<organism evidence="6 7">
    <name type="scientific">Arachis duranensis</name>
    <name type="common">Wild peanut</name>
    <dbReference type="NCBI Taxonomy" id="130453"/>
    <lineage>
        <taxon>Eukaryota</taxon>
        <taxon>Viridiplantae</taxon>
        <taxon>Streptophyta</taxon>
        <taxon>Embryophyta</taxon>
        <taxon>Tracheophyta</taxon>
        <taxon>Spermatophyta</taxon>
        <taxon>Magnoliopsida</taxon>
        <taxon>eudicotyledons</taxon>
        <taxon>Gunneridae</taxon>
        <taxon>Pentapetalae</taxon>
        <taxon>rosids</taxon>
        <taxon>fabids</taxon>
        <taxon>Fabales</taxon>
        <taxon>Fabaceae</taxon>
        <taxon>Papilionoideae</taxon>
        <taxon>50 kb inversion clade</taxon>
        <taxon>dalbergioids sensu lato</taxon>
        <taxon>Dalbergieae</taxon>
        <taxon>Pterocarpus clade</taxon>
        <taxon>Arachis</taxon>
    </lineage>
</organism>
<dbReference type="KEGG" id="adu:107486771"/>
<dbReference type="Pfam" id="PF00201">
    <property type="entry name" value="UDPGT"/>
    <property type="match status" value="1"/>
</dbReference>
<dbReference type="PANTHER" id="PTHR48049">
    <property type="entry name" value="GLYCOSYLTRANSFERASE"/>
    <property type="match status" value="1"/>
</dbReference>
<dbReference type="InterPro" id="IPR035595">
    <property type="entry name" value="UDP_glycos_trans_CS"/>
</dbReference>
<proteinExistence type="inferred from homology"/>
<evidence type="ECO:0000313" key="6">
    <source>
        <dbReference type="Proteomes" id="UP000515211"/>
    </source>
</evidence>
<evidence type="ECO:0000256" key="4">
    <source>
        <dbReference type="RuleBase" id="RU003718"/>
    </source>
</evidence>
<dbReference type="PROSITE" id="PS00375">
    <property type="entry name" value="UDPGT"/>
    <property type="match status" value="1"/>
</dbReference>